<evidence type="ECO:0000259" key="6">
    <source>
        <dbReference type="PROSITE" id="PS50249"/>
    </source>
</evidence>
<gene>
    <name evidence="7" type="ORF">ASN18_2513</name>
</gene>
<evidence type="ECO:0000313" key="8">
    <source>
        <dbReference type="Proteomes" id="UP000060487"/>
    </source>
</evidence>
<comment type="caution">
    <text evidence="7">The sequence shown here is derived from an EMBL/GenBank/DDBJ whole genome shotgun (WGS) entry which is preliminary data.</text>
</comment>
<feature type="domain" description="MPN" evidence="6">
    <location>
        <begin position="5"/>
        <end position="150"/>
    </location>
</feature>
<proteinExistence type="predicted"/>
<evidence type="ECO:0000256" key="2">
    <source>
        <dbReference type="ARBA" id="ARBA00022723"/>
    </source>
</evidence>
<dbReference type="Gene3D" id="3.40.140.10">
    <property type="entry name" value="Cytidine Deaminase, domain 2"/>
    <property type="match status" value="1"/>
</dbReference>
<dbReference type="Proteomes" id="UP000060487">
    <property type="component" value="Unassembled WGS sequence"/>
</dbReference>
<keyword evidence="2" id="KW-0479">Metal-binding</keyword>
<sequence>MTDTFVIHNTVLDEIFRHALEAYPEECCGVIINGTVDGEERQVVRRFQNIQNYLHKEDPLRYPFTASIAYTVDRKEADSVFALIKENGQTLAAFYHSHPDHPAFFSEEDKAAQTVFGEPEFPEVAQIVISLTKRSISGINCFKWNQKDFSECRLKHHE</sequence>
<dbReference type="PANTHER" id="PTHR34858">
    <property type="entry name" value="CYSO-CYSTEINE PEPTIDASE"/>
    <property type="match status" value="1"/>
</dbReference>
<dbReference type="InterPro" id="IPR051929">
    <property type="entry name" value="VirAsm_ModProt"/>
</dbReference>
<dbReference type="SMART" id="SM00232">
    <property type="entry name" value="JAB_MPN"/>
    <property type="match status" value="1"/>
</dbReference>
<dbReference type="InterPro" id="IPR028090">
    <property type="entry name" value="JAB_dom_prok"/>
</dbReference>
<keyword evidence="3" id="KW-0378">Hydrolase</keyword>
<evidence type="ECO:0000256" key="1">
    <source>
        <dbReference type="ARBA" id="ARBA00022670"/>
    </source>
</evidence>
<reference evidence="7 8" key="1">
    <citation type="submission" date="2015-11" db="EMBL/GenBank/DDBJ databases">
        <authorList>
            <person name="Lin W."/>
        </authorList>
    </citation>
    <scope>NUCLEOTIDE SEQUENCE [LARGE SCALE GENOMIC DNA]</scope>
    <source>
        <strain evidence="7 8">HCH-1</strain>
    </source>
</reference>
<protein>
    <submittedName>
        <fullName evidence="7">Mov34/MPN/PAD-1 family protein</fullName>
    </submittedName>
</protein>
<accession>A0ABR5SDZ1</accession>
<dbReference type="EMBL" id="LNQR01000089">
    <property type="protein sequence ID" value="KWT82481.1"/>
    <property type="molecule type" value="Genomic_DNA"/>
</dbReference>
<dbReference type="SUPFAM" id="SSF102712">
    <property type="entry name" value="JAB1/MPN domain"/>
    <property type="match status" value="1"/>
</dbReference>
<evidence type="ECO:0000256" key="5">
    <source>
        <dbReference type="ARBA" id="ARBA00023049"/>
    </source>
</evidence>
<dbReference type="PANTHER" id="PTHR34858:SF1">
    <property type="entry name" value="CYSO-CYSTEINE PEPTIDASE"/>
    <property type="match status" value="1"/>
</dbReference>
<name>A0ABR5SDZ1_9BACT</name>
<keyword evidence="1" id="KW-0645">Protease</keyword>
<keyword evidence="5" id="KW-0482">Metalloprotease</keyword>
<dbReference type="InterPro" id="IPR037518">
    <property type="entry name" value="MPN"/>
</dbReference>
<dbReference type="Pfam" id="PF14464">
    <property type="entry name" value="Prok-JAB"/>
    <property type="match status" value="1"/>
</dbReference>
<dbReference type="RefSeq" id="WP_085053115.1">
    <property type="nucleotide sequence ID" value="NZ_LNQR01000089.1"/>
</dbReference>
<evidence type="ECO:0000256" key="3">
    <source>
        <dbReference type="ARBA" id="ARBA00022801"/>
    </source>
</evidence>
<organism evidence="7 8">
    <name type="scientific">Candidatus Magnetominusculus xianensis</name>
    <dbReference type="NCBI Taxonomy" id="1748249"/>
    <lineage>
        <taxon>Bacteria</taxon>
        <taxon>Pseudomonadati</taxon>
        <taxon>Nitrospirota</taxon>
        <taxon>Nitrospiria</taxon>
        <taxon>Nitrospirales</taxon>
        <taxon>Nitrospiraceae</taxon>
        <taxon>Candidatus Magnetominusculus</taxon>
    </lineage>
</organism>
<evidence type="ECO:0000256" key="4">
    <source>
        <dbReference type="ARBA" id="ARBA00022833"/>
    </source>
</evidence>
<dbReference type="PROSITE" id="PS50249">
    <property type="entry name" value="MPN"/>
    <property type="match status" value="1"/>
</dbReference>
<dbReference type="InterPro" id="IPR000555">
    <property type="entry name" value="JAMM/MPN+_dom"/>
</dbReference>
<keyword evidence="8" id="KW-1185">Reference proteome</keyword>
<keyword evidence="4" id="KW-0862">Zinc</keyword>
<evidence type="ECO:0000313" key="7">
    <source>
        <dbReference type="EMBL" id="KWT82481.1"/>
    </source>
</evidence>